<feature type="domain" description="DUF559" evidence="1">
    <location>
        <begin position="219"/>
        <end position="266"/>
    </location>
</feature>
<dbReference type="OrthoDB" id="3173471at2"/>
<dbReference type="EMBL" id="BCSY01000009">
    <property type="protein sequence ID" value="GAS93278.1"/>
    <property type="molecule type" value="Genomic_DNA"/>
</dbReference>
<sequence>MDWPFLGTEAVAAGTVNRYRLATHHDQLFRNVYVPKGYEPTPVDKAVGAWLWSGRRAIAAGLSAAALHGSKWIDPRLPAELNQPSRRKTKGILLHSDALAPDEICLVGDTPATTPARTAYDLGRRPGSTMAVIRLDALMQATGLKPAEIAVTADQHRGARGIVDLRAAIDLSDPGAESPQETRTRLVLTGAGLRPTHTQIEVYDGFAFIARIDMGWPAWKVGVEYDGTQHWTDPAVRNHDIDRQAELERLGWRIIRVNADLLRYRTGVLIGRVRAALLSAGANVNSCANSARFIER</sequence>
<organism evidence="2 3">
    <name type="scientific">Mycolicibacterium canariasense</name>
    <name type="common">Mycobacterium canariasense</name>
    <dbReference type="NCBI Taxonomy" id="228230"/>
    <lineage>
        <taxon>Bacteria</taxon>
        <taxon>Bacillati</taxon>
        <taxon>Actinomycetota</taxon>
        <taxon>Actinomycetes</taxon>
        <taxon>Mycobacteriales</taxon>
        <taxon>Mycobacteriaceae</taxon>
        <taxon>Mycolicibacterium</taxon>
    </lineage>
</organism>
<protein>
    <recommendedName>
        <fullName evidence="1">DUF559 domain-containing protein</fullName>
    </recommendedName>
</protein>
<evidence type="ECO:0000313" key="2">
    <source>
        <dbReference type="EMBL" id="GAS93278.1"/>
    </source>
</evidence>
<evidence type="ECO:0000259" key="1">
    <source>
        <dbReference type="Pfam" id="PF04480"/>
    </source>
</evidence>
<gene>
    <name evidence="2" type="ORF">RMCC_0244</name>
</gene>
<accession>A0A100W7X6</accession>
<dbReference type="Pfam" id="PF04480">
    <property type="entry name" value="DUF559"/>
    <property type="match status" value="1"/>
</dbReference>
<dbReference type="STRING" id="228230.RMCC_0244"/>
<dbReference type="Gene3D" id="3.40.960.10">
    <property type="entry name" value="VSR Endonuclease"/>
    <property type="match status" value="1"/>
</dbReference>
<dbReference type="InterPro" id="IPR007569">
    <property type="entry name" value="DUF559"/>
</dbReference>
<dbReference type="RefSeq" id="WP_062654610.1">
    <property type="nucleotide sequence ID" value="NZ_BCSY01000009.1"/>
</dbReference>
<keyword evidence="3" id="KW-1185">Reference proteome</keyword>
<dbReference type="AlphaFoldDB" id="A0A100W7X6"/>
<dbReference type="SUPFAM" id="SSF52980">
    <property type="entry name" value="Restriction endonuclease-like"/>
    <property type="match status" value="1"/>
</dbReference>
<dbReference type="Proteomes" id="UP000069443">
    <property type="component" value="Unassembled WGS sequence"/>
</dbReference>
<reference evidence="3" key="1">
    <citation type="journal article" date="2016" name="Genome Announc.">
        <title>Draft Genome Sequences of Five Rapidly Growing Mycobacterium Species, M. thermoresistibile, M. fortuitum subsp. acetamidolyticum, M. canariasense, M. brisbanense, and M. novocastrense.</title>
        <authorList>
            <person name="Katahira K."/>
            <person name="Ogura Y."/>
            <person name="Gotoh Y."/>
            <person name="Hayashi T."/>
        </authorList>
    </citation>
    <scope>NUCLEOTIDE SEQUENCE [LARGE SCALE GENOMIC DNA]</scope>
    <source>
        <strain evidence="3">JCM15298</strain>
    </source>
</reference>
<reference evidence="3" key="2">
    <citation type="submission" date="2016-02" db="EMBL/GenBank/DDBJ databases">
        <title>Draft genome sequence of five rapidly growing Mycobacterium species.</title>
        <authorList>
            <person name="Katahira K."/>
            <person name="Gotou Y."/>
            <person name="Iida K."/>
            <person name="Ogura Y."/>
            <person name="Hayashi T."/>
        </authorList>
    </citation>
    <scope>NUCLEOTIDE SEQUENCE [LARGE SCALE GENOMIC DNA]</scope>
    <source>
        <strain evidence="3">JCM15298</strain>
    </source>
</reference>
<evidence type="ECO:0000313" key="3">
    <source>
        <dbReference type="Proteomes" id="UP000069443"/>
    </source>
</evidence>
<comment type="caution">
    <text evidence="2">The sequence shown here is derived from an EMBL/GenBank/DDBJ whole genome shotgun (WGS) entry which is preliminary data.</text>
</comment>
<dbReference type="InterPro" id="IPR011335">
    <property type="entry name" value="Restrct_endonuc-II-like"/>
</dbReference>
<proteinExistence type="predicted"/>
<name>A0A100W7X6_MYCCR</name>